<proteinExistence type="predicted"/>
<dbReference type="GO" id="GO:0004674">
    <property type="term" value="F:protein serine/threonine kinase activity"/>
    <property type="evidence" value="ECO:0007669"/>
    <property type="project" value="UniProtKB-KW"/>
</dbReference>
<comment type="caution">
    <text evidence="11">The sequence shown here is derived from an EMBL/GenBank/DDBJ whole genome shotgun (WGS) entry which is preliminary data.</text>
</comment>
<sequence>MEELLKVGTILKVNQNICRINSFIAKGGFAQVYSVLLNSTMQKCVLKRIKMDSQIILNSCQNEILYMKQKNQKNIVKYIDSQFFSSSTSHEVYILMELCEGGHLVDYLNNRLSQRLSEFEVLNIFLQICDAVAVLHTFNPPIIHRDLKIENILLNEDHTQFKLCDFGSASNLIIPCGASLSLHEIKLLEDEINRFTTKEYRPPELLDFFQKQGISEKIDIWTTPFEETGKLGILNGRYSIPIYPQYSDNLITLIGSMLTLDPAKRPSIHQIIDFISKMLEMPQIHLKEHLSSTTVPENVKNSGIFPSTPVESIKASLNRNSHPISKTKFNIGEKNFTHINQEIAIPNKNFQNQEIDSNLILRTFQKPSLAQEKNEKDALTGGFLHCNRFNNNEESKFTFVEALNKCNKHDFTSFDDLNNNIDLIFNNKDSLLRSLSKEGKLQNLQLSTATGSSTTSSNSSLCVNANFLESSSAEDAVVCKNKLSSSNELPTGFLNNLPQNLNNSSTSPSKELLKESGNSSPFRSIDTLALNMLTSPYRNENIFSSHSTPLRFENAFSSPTSPYGYSNFQHSPFHIKSSPSPSVRNENTKVTEYSLNKEDVRNLSLNYHVNNQEDDVYMNHFQYSATDKLSPLVDLKSIPTGFLSSPPANSGTVFKQ</sequence>
<evidence type="ECO:0000256" key="2">
    <source>
        <dbReference type="ARBA" id="ARBA00022527"/>
    </source>
</evidence>
<keyword evidence="4" id="KW-0547">Nucleotide-binding</keyword>
<keyword evidence="6" id="KW-0067">ATP-binding</keyword>
<comment type="catalytic activity">
    <reaction evidence="7">
        <text>L-threonyl-[protein] + ATP = O-phospho-L-threonyl-[protein] + ADP + H(+)</text>
        <dbReference type="Rhea" id="RHEA:46608"/>
        <dbReference type="Rhea" id="RHEA-COMP:11060"/>
        <dbReference type="Rhea" id="RHEA-COMP:11605"/>
        <dbReference type="ChEBI" id="CHEBI:15378"/>
        <dbReference type="ChEBI" id="CHEBI:30013"/>
        <dbReference type="ChEBI" id="CHEBI:30616"/>
        <dbReference type="ChEBI" id="CHEBI:61977"/>
        <dbReference type="ChEBI" id="CHEBI:456216"/>
        <dbReference type="EC" id="2.7.11.1"/>
    </reaction>
</comment>
<evidence type="ECO:0000256" key="1">
    <source>
        <dbReference type="ARBA" id="ARBA00012513"/>
    </source>
</evidence>
<dbReference type="InterPro" id="IPR008271">
    <property type="entry name" value="Ser/Thr_kinase_AS"/>
</dbReference>
<accession>A0AAD5UC81</accession>
<dbReference type="Pfam" id="PF00069">
    <property type="entry name" value="Pkinase"/>
    <property type="match status" value="1"/>
</dbReference>
<evidence type="ECO:0000256" key="3">
    <source>
        <dbReference type="ARBA" id="ARBA00022679"/>
    </source>
</evidence>
<dbReference type="InterPro" id="IPR011009">
    <property type="entry name" value="Kinase-like_dom_sf"/>
</dbReference>
<keyword evidence="5" id="KW-0418">Kinase</keyword>
<keyword evidence="2" id="KW-0723">Serine/threonine-protein kinase</keyword>
<dbReference type="EC" id="2.7.11.1" evidence="1"/>
<dbReference type="GO" id="GO:0005524">
    <property type="term" value="F:ATP binding"/>
    <property type="evidence" value="ECO:0007669"/>
    <property type="project" value="UniProtKB-KW"/>
</dbReference>
<evidence type="ECO:0000313" key="12">
    <source>
        <dbReference type="Proteomes" id="UP001211065"/>
    </source>
</evidence>
<evidence type="ECO:0000313" key="11">
    <source>
        <dbReference type="EMBL" id="KAJ3228307.1"/>
    </source>
</evidence>
<dbReference type="PANTHER" id="PTHR22967">
    <property type="entry name" value="SERINE/THREONINE PROTEIN KINASE"/>
    <property type="match status" value="1"/>
</dbReference>
<dbReference type="PROSITE" id="PS00108">
    <property type="entry name" value="PROTEIN_KINASE_ST"/>
    <property type="match status" value="1"/>
</dbReference>
<evidence type="ECO:0000256" key="4">
    <source>
        <dbReference type="ARBA" id="ARBA00022741"/>
    </source>
</evidence>
<dbReference type="InterPro" id="IPR000719">
    <property type="entry name" value="Prot_kinase_dom"/>
</dbReference>
<dbReference type="PANTHER" id="PTHR22967:SF57">
    <property type="entry name" value="AUXILIN, ISOFORM A-RELATED"/>
    <property type="match status" value="1"/>
</dbReference>
<dbReference type="GO" id="GO:0000147">
    <property type="term" value="P:actin cortical patch assembly"/>
    <property type="evidence" value="ECO:0007669"/>
    <property type="project" value="TreeGrafter"/>
</dbReference>
<gene>
    <name evidence="11" type="ORF">HK099_004300</name>
</gene>
<evidence type="ECO:0000256" key="6">
    <source>
        <dbReference type="ARBA" id="ARBA00022840"/>
    </source>
</evidence>
<dbReference type="EMBL" id="JADGJW010000003">
    <property type="protein sequence ID" value="KAJ3228307.1"/>
    <property type="molecule type" value="Genomic_DNA"/>
</dbReference>
<evidence type="ECO:0000259" key="10">
    <source>
        <dbReference type="PROSITE" id="PS50011"/>
    </source>
</evidence>
<evidence type="ECO:0000256" key="9">
    <source>
        <dbReference type="SAM" id="MobiDB-lite"/>
    </source>
</evidence>
<dbReference type="Proteomes" id="UP001211065">
    <property type="component" value="Unassembled WGS sequence"/>
</dbReference>
<organism evidence="11 12">
    <name type="scientific">Clydaea vesicula</name>
    <dbReference type="NCBI Taxonomy" id="447962"/>
    <lineage>
        <taxon>Eukaryota</taxon>
        <taxon>Fungi</taxon>
        <taxon>Fungi incertae sedis</taxon>
        <taxon>Chytridiomycota</taxon>
        <taxon>Chytridiomycota incertae sedis</taxon>
        <taxon>Chytridiomycetes</taxon>
        <taxon>Lobulomycetales</taxon>
        <taxon>Lobulomycetaceae</taxon>
        <taxon>Clydaea</taxon>
    </lineage>
</organism>
<feature type="region of interest" description="Disordered" evidence="9">
    <location>
        <begin position="490"/>
        <end position="518"/>
    </location>
</feature>
<feature type="domain" description="Protein kinase" evidence="10">
    <location>
        <begin position="18"/>
        <end position="279"/>
    </location>
</feature>
<dbReference type="SUPFAM" id="SSF56112">
    <property type="entry name" value="Protein kinase-like (PK-like)"/>
    <property type="match status" value="1"/>
</dbReference>
<dbReference type="GO" id="GO:0007015">
    <property type="term" value="P:actin filament organization"/>
    <property type="evidence" value="ECO:0007669"/>
    <property type="project" value="TreeGrafter"/>
</dbReference>
<dbReference type="GO" id="GO:0005737">
    <property type="term" value="C:cytoplasm"/>
    <property type="evidence" value="ECO:0007669"/>
    <property type="project" value="TreeGrafter"/>
</dbReference>
<feature type="compositionally biased region" description="Low complexity" evidence="9">
    <location>
        <begin position="494"/>
        <end position="509"/>
    </location>
</feature>
<dbReference type="AlphaFoldDB" id="A0AAD5UC81"/>
<reference evidence="11" key="1">
    <citation type="submission" date="2020-05" db="EMBL/GenBank/DDBJ databases">
        <title>Phylogenomic resolution of chytrid fungi.</title>
        <authorList>
            <person name="Stajich J.E."/>
            <person name="Amses K."/>
            <person name="Simmons R."/>
            <person name="Seto K."/>
            <person name="Myers J."/>
            <person name="Bonds A."/>
            <person name="Quandt C.A."/>
            <person name="Barry K."/>
            <person name="Liu P."/>
            <person name="Grigoriev I."/>
            <person name="Longcore J.E."/>
            <person name="James T.Y."/>
        </authorList>
    </citation>
    <scope>NUCLEOTIDE SEQUENCE</scope>
    <source>
        <strain evidence="11">JEL0476</strain>
    </source>
</reference>
<dbReference type="Gene3D" id="1.10.510.10">
    <property type="entry name" value="Transferase(Phosphotransferase) domain 1"/>
    <property type="match status" value="1"/>
</dbReference>
<protein>
    <recommendedName>
        <fullName evidence="1">non-specific serine/threonine protein kinase</fullName>
        <ecNumber evidence="1">2.7.11.1</ecNumber>
    </recommendedName>
</protein>
<name>A0AAD5UC81_9FUNG</name>
<keyword evidence="3" id="KW-0808">Transferase</keyword>
<dbReference type="SMART" id="SM00220">
    <property type="entry name" value="S_TKc"/>
    <property type="match status" value="1"/>
</dbReference>
<dbReference type="PROSITE" id="PS50011">
    <property type="entry name" value="PROTEIN_KINASE_DOM"/>
    <property type="match status" value="1"/>
</dbReference>
<comment type="catalytic activity">
    <reaction evidence="8">
        <text>L-seryl-[protein] + ATP = O-phospho-L-seryl-[protein] + ADP + H(+)</text>
        <dbReference type="Rhea" id="RHEA:17989"/>
        <dbReference type="Rhea" id="RHEA-COMP:9863"/>
        <dbReference type="Rhea" id="RHEA-COMP:11604"/>
        <dbReference type="ChEBI" id="CHEBI:15378"/>
        <dbReference type="ChEBI" id="CHEBI:29999"/>
        <dbReference type="ChEBI" id="CHEBI:30616"/>
        <dbReference type="ChEBI" id="CHEBI:83421"/>
        <dbReference type="ChEBI" id="CHEBI:456216"/>
        <dbReference type="EC" id="2.7.11.1"/>
    </reaction>
</comment>
<evidence type="ECO:0000256" key="8">
    <source>
        <dbReference type="ARBA" id="ARBA00048679"/>
    </source>
</evidence>
<evidence type="ECO:0000256" key="7">
    <source>
        <dbReference type="ARBA" id="ARBA00047899"/>
    </source>
</evidence>
<evidence type="ECO:0000256" key="5">
    <source>
        <dbReference type="ARBA" id="ARBA00022777"/>
    </source>
</evidence>
<keyword evidence="12" id="KW-1185">Reference proteome</keyword>